<dbReference type="AlphaFoldDB" id="A0A5C5Y1F5"/>
<evidence type="ECO:0000259" key="1">
    <source>
        <dbReference type="PROSITE" id="PS50925"/>
    </source>
</evidence>
<organism evidence="2 3">
    <name type="scientific">Crateriforma conspicua</name>
    <dbReference type="NCBI Taxonomy" id="2527996"/>
    <lineage>
        <taxon>Bacteria</taxon>
        <taxon>Pseudomonadati</taxon>
        <taxon>Planctomycetota</taxon>
        <taxon>Planctomycetia</taxon>
        <taxon>Planctomycetales</taxon>
        <taxon>Planctomycetaceae</taxon>
        <taxon>Crateriforma</taxon>
    </lineage>
</organism>
<dbReference type="GO" id="GO:0009882">
    <property type="term" value="F:blue light photoreceptor activity"/>
    <property type="evidence" value="ECO:0007669"/>
    <property type="project" value="InterPro"/>
</dbReference>
<accession>A0A5C5Y1F5</accession>
<dbReference type="Proteomes" id="UP000317238">
    <property type="component" value="Unassembled WGS sequence"/>
</dbReference>
<dbReference type="EMBL" id="SJPL01000001">
    <property type="protein sequence ID" value="TWT68808.1"/>
    <property type="molecule type" value="Genomic_DNA"/>
</dbReference>
<evidence type="ECO:0000313" key="2">
    <source>
        <dbReference type="EMBL" id="TWT68808.1"/>
    </source>
</evidence>
<dbReference type="PROSITE" id="PS50925">
    <property type="entry name" value="BLUF"/>
    <property type="match status" value="1"/>
</dbReference>
<sequence length="169" mass="19053">MEMNLCDHPSDMTQLVYVSAATVAFSDEDLETLLAQSRRNNAGIDVSGVLLFHEGTFLQVLEGMPDAVDRLYQKIARDNRHDNVLLLSSRTITERNFGQWSMGFLSGLNTLEELPGFVDFFRGQRLTDLNGDSKRVSQILDGFRRGRWRRSLSGTDDRQPGPDRLATTS</sequence>
<dbReference type="SUPFAM" id="SSF54975">
    <property type="entry name" value="Acylphosphatase/BLUF domain-like"/>
    <property type="match status" value="1"/>
</dbReference>
<keyword evidence="3" id="KW-1185">Reference proteome</keyword>
<dbReference type="SMART" id="SM01034">
    <property type="entry name" value="BLUF"/>
    <property type="match status" value="1"/>
</dbReference>
<feature type="domain" description="BLUF" evidence="1">
    <location>
        <begin position="12"/>
        <end position="103"/>
    </location>
</feature>
<dbReference type="Pfam" id="PF04940">
    <property type="entry name" value="BLUF"/>
    <property type="match status" value="1"/>
</dbReference>
<proteinExistence type="predicted"/>
<protein>
    <submittedName>
        <fullName evidence="2">Blue light-and temperature-regulated antirepressor YcgF</fullName>
    </submittedName>
</protein>
<dbReference type="InterPro" id="IPR036046">
    <property type="entry name" value="Acylphosphatase-like_dom_sf"/>
</dbReference>
<dbReference type="InterPro" id="IPR007024">
    <property type="entry name" value="BLUF_domain"/>
</dbReference>
<comment type="caution">
    <text evidence="2">The sequence shown here is derived from an EMBL/GenBank/DDBJ whole genome shotgun (WGS) entry which is preliminary data.</text>
</comment>
<dbReference type="Gene3D" id="3.30.70.100">
    <property type="match status" value="1"/>
</dbReference>
<gene>
    <name evidence="2" type="primary">ycgF</name>
    <name evidence="2" type="ORF">Pan14r_10550</name>
</gene>
<reference evidence="2 3" key="1">
    <citation type="submission" date="2019-02" db="EMBL/GenBank/DDBJ databases">
        <title>Deep-cultivation of Planctomycetes and their phenomic and genomic characterization uncovers novel biology.</title>
        <authorList>
            <person name="Wiegand S."/>
            <person name="Jogler M."/>
            <person name="Boedeker C."/>
            <person name="Pinto D."/>
            <person name="Vollmers J."/>
            <person name="Rivas-Marin E."/>
            <person name="Kohn T."/>
            <person name="Peeters S.H."/>
            <person name="Heuer A."/>
            <person name="Rast P."/>
            <person name="Oberbeckmann S."/>
            <person name="Bunk B."/>
            <person name="Jeske O."/>
            <person name="Meyerdierks A."/>
            <person name="Storesund J.E."/>
            <person name="Kallscheuer N."/>
            <person name="Luecker S."/>
            <person name="Lage O.M."/>
            <person name="Pohl T."/>
            <person name="Merkel B.J."/>
            <person name="Hornburger P."/>
            <person name="Mueller R.-W."/>
            <person name="Bruemmer F."/>
            <person name="Labrenz M."/>
            <person name="Spormann A.M."/>
            <person name="Op Den Camp H."/>
            <person name="Overmann J."/>
            <person name="Amann R."/>
            <person name="Jetten M.S.M."/>
            <person name="Mascher T."/>
            <person name="Medema M.H."/>
            <person name="Devos D.P."/>
            <person name="Kaster A.-K."/>
            <person name="Ovreas L."/>
            <person name="Rohde M."/>
            <person name="Galperin M.Y."/>
            <person name="Jogler C."/>
        </authorList>
    </citation>
    <scope>NUCLEOTIDE SEQUENCE [LARGE SCALE GENOMIC DNA]</scope>
    <source>
        <strain evidence="2 3">Pan14r</strain>
    </source>
</reference>
<dbReference type="GO" id="GO:0071949">
    <property type="term" value="F:FAD binding"/>
    <property type="evidence" value="ECO:0007669"/>
    <property type="project" value="InterPro"/>
</dbReference>
<evidence type="ECO:0000313" key="3">
    <source>
        <dbReference type="Proteomes" id="UP000317238"/>
    </source>
</evidence>
<name>A0A5C5Y1F5_9PLAN</name>